<dbReference type="Proteomes" id="UP000574390">
    <property type="component" value="Unassembled WGS sequence"/>
</dbReference>
<feature type="non-terminal residue" evidence="1">
    <location>
        <position position="1"/>
    </location>
</feature>
<proteinExistence type="predicted"/>
<dbReference type="AlphaFoldDB" id="A0A7J6SJT4"/>
<feature type="non-terminal residue" evidence="1">
    <location>
        <position position="239"/>
    </location>
</feature>
<evidence type="ECO:0000313" key="2">
    <source>
        <dbReference type="Proteomes" id="UP000574390"/>
    </source>
</evidence>
<name>A0A7J6SJT4_PEROL</name>
<protein>
    <submittedName>
        <fullName evidence="1">Uncharacterized protein</fullName>
    </submittedName>
</protein>
<organism evidence="1 2">
    <name type="scientific">Perkinsus olseni</name>
    <name type="common">Perkinsus atlanticus</name>
    <dbReference type="NCBI Taxonomy" id="32597"/>
    <lineage>
        <taxon>Eukaryota</taxon>
        <taxon>Sar</taxon>
        <taxon>Alveolata</taxon>
        <taxon>Perkinsozoa</taxon>
        <taxon>Perkinsea</taxon>
        <taxon>Perkinsida</taxon>
        <taxon>Perkinsidae</taxon>
        <taxon>Perkinsus</taxon>
    </lineage>
</organism>
<sequence length="239" mass="27145">TPAELLSTTLKEIDVLNAWRPGRSPSLDAKYPTKFELRRMTKLRDNLRDMAYRYCREICIGSISGAENPADLGTRLGTNDVPAKMMLLSGKDIEVILSKARVISTHSARPPGCPVKYEPFAIAYYDVMGPYQLFTDHKLPTEDEFLRILSRAVTIVNMTPYVDGSPLCPFLVCRGHSRMIGDVSAKKEADDIRKAIFDGLEPPIWWSEELAQLYQDRLGEGRIVALKELADVWWLRRRD</sequence>
<reference evidence="1 2" key="1">
    <citation type="submission" date="2020-04" db="EMBL/GenBank/DDBJ databases">
        <title>Perkinsus olseni comparative genomics.</title>
        <authorList>
            <person name="Bogema D.R."/>
        </authorList>
    </citation>
    <scope>NUCLEOTIDE SEQUENCE [LARGE SCALE GENOMIC DNA]</scope>
    <source>
        <strain evidence="1">ATCC PRA-205</strain>
    </source>
</reference>
<gene>
    <name evidence="1" type="ORF">FOZ62_017063</name>
</gene>
<accession>A0A7J6SJT4</accession>
<evidence type="ECO:0000313" key="1">
    <source>
        <dbReference type="EMBL" id="KAF4733023.1"/>
    </source>
</evidence>
<dbReference type="EMBL" id="JABANM010014201">
    <property type="protein sequence ID" value="KAF4733023.1"/>
    <property type="molecule type" value="Genomic_DNA"/>
</dbReference>
<comment type="caution">
    <text evidence="1">The sequence shown here is derived from an EMBL/GenBank/DDBJ whole genome shotgun (WGS) entry which is preliminary data.</text>
</comment>